<sequence>MRVLLEFFRVLWAVGCLPVGALLLVVVVLCGFSLPFFLGFSGGADPAVRWIFWALAFYFVGGAWLFWCVDRHYAKKLKRQVAGLLAVGFYPHIEVFAKMSDAYLGIDASARRLLVYPVNGAEHFLQFNEVNSWRIVPAGKRNHRLEVLTSNLDIPVFSIVLRSAEVLSTEARLSNLLGS</sequence>
<evidence type="ECO:0000313" key="3">
    <source>
        <dbReference type="Proteomes" id="UP000293369"/>
    </source>
</evidence>
<organism evidence="2 3">
    <name type="scientific">Pseudomonas orientalis</name>
    <dbReference type="NCBI Taxonomy" id="76758"/>
    <lineage>
        <taxon>Bacteria</taxon>
        <taxon>Pseudomonadati</taxon>
        <taxon>Pseudomonadota</taxon>
        <taxon>Gammaproteobacteria</taxon>
        <taxon>Pseudomonadales</taxon>
        <taxon>Pseudomonadaceae</taxon>
        <taxon>Pseudomonas</taxon>
    </lineage>
</organism>
<dbReference type="RefSeq" id="WP_130138297.1">
    <property type="nucleotide sequence ID" value="NZ_SGFE01000012.1"/>
</dbReference>
<evidence type="ECO:0000313" key="2">
    <source>
        <dbReference type="EMBL" id="RZI32279.1"/>
    </source>
</evidence>
<keyword evidence="1" id="KW-0812">Transmembrane</keyword>
<name>A0A4Q7D6X4_9PSED</name>
<gene>
    <name evidence="2" type="ORF">EUX57_07925</name>
</gene>
<dbReference type="EMBL" id="SGFE01000012">
    <property type="protein sequence ID" value="RZI32279.1"/>
    <property type="molecule type" value="Genomic_DNA"/>
</dbReference>
<dbReference type="Proteomes" id="UP000293369">
    <property type="component" value="Unassembled WGS sequence"/>
</dbReference>
<feature type="transmembrane region" description="Helical" evidence="1">
    <location>
        <begin position="12"/>
        <end position="38"/>
    </location>
</feature>
<keyword evidence="1" id="KW-0472">Membrane</keyword>
<reference evidence="2 3" key="1">
    <citation type="submission" date="2019-02" db="EMBL/GenBank/DDBJ databases">
        <title>Pseudomonas spp from wheat grain.</title>
        <authorList>
            <person name="Cho G.-S."/>
            <person name="Franz C.M.A.P."/>
        </authorList>
    </citation>
    <scope>NUCLEOTIDE SEQUENCE [LARGE SCALE GENOMIC DNA]</scope>
    <source>
        <strain evidence="2 3">133NRW</strain>
    </source>
</reference>
<comment type="caution">
    <text evidence="2">The sequence shown here is derived from an EMBL/GenBank/DDBJ whole genome shotgun (WGS) entry which is preliminary data.</text>
</comment>
<feature type="transmembrane region" description="Helical" evidence="1">
    <location>
        <begin position="50"/>
        <end position="69"/>
    </location>
</feature>
<proteinExistence type="predicted"/>
<accession>A0A4Q7D6X4</accession>
<evidence type="ECO:0000256" key="1">
    <source>
        <dbReference type="SAM" id="Phobius"/>
    </source>
</evidence>
<protein>
    <submittedName>
        <fullName evidence="2">Uncharacterized protein</fullName>
    </submittedName>
</protein>
<dbReference type="AlphaFoldDB" id="A0A4Q7D6X4"/>
<keyword evidence="1" id="KW-1133">Transmembrane helix</keyword>